<evidence type="ECO:0000256" key="2">
    <source>
        <dbReference type="ARBA" id="ARBA00022490"/>
    </source>
</evidence>
<keyword evidence="2" id="KW-0963">Cytoplasm</keyword>
<dbReference type="Gene3D" id="1.10.10.10">
    <property type="entry name" value="Winged helix-like DNA-binding domain superfamily/Winged helix DNA-binding domain"/>
    <property type="match status" value="1"/>
</dbReference>
<evidence type="ECO:0000256" key="6">
    <source>
        <dbReference type="ARBA" id="ARBA00023125"/>
    </source>
</evidence>
<dbReference type="Gene3D" id="3.40.50.2300">
    <property type="match status" value="1"/>
</dbReference>
<dbReference type="InterPro" id="IPR036388">
    <property type="entry name" value="WH-like_DNA-bd_sf"/>
</dbReference>
<dbReference type="Pfam" id="PF00486">
    <property type="entry name" value="Trans_reg_C"/>
    <property type="match status" value="1"/>
</dbReference>
<keyword evidence="5" id="KW-0805">Transcription regulation</keyword>
<dbReference type="PROSITE" id="PS50110">
    <property type="entry name" value="RESPONSE_REGULATORY"/>
    <property type="match status" value="1"/>
</dbReference>
<feature type="domain" description="Response regulatory" evidence="10">
    <location>
        <begin position="2"/>
        <end position="116"/>
    </location>
</feature>
<evidence type="ECO:0000313" key="12">
    <source>
        <dbReference type="EMBL" id="KFZ28780.1"/>
    </source>
</evidence>
<dbReference type="RefSeq" id="WP_034731937.1">
    <property type="nucleotide sequence ID" value="NZ_JPIN01000006.1"/>
</dbReference>
<dbReference type="SUPFAM" id="SSF52172">
    <property type="entry name" value="CheY-like"/>
    <property type="match status" value="1"/>
</dbReference>
<dbReference type="STRING" id="1517416.IDAT_06120"/>
<keyword evidence="6 9" id="KW-0238">DNA-binding</keyword>
<dbReference type="GO" id="GO:0032993">
    <property type="term" value="C:protein-DNA complex"/>
    <property type="evidence" value="ECO:0007669"/>
    <property type="project" value="TreeGrafter"/>
</dbReference>
<evidence type="ECO:0000256" key="8">
    <source>
        <dbReference type="PROSITE-ProRule" id="PRU00169"/>
    </source>
</evidence>
<dbReference type="GO" id="GO:0000976">
    <property type="term" value="F:transcription cis-regulatory region binding"/>
    <property type="evidence" value="ECO:0007669"/>
    <property type="project" value="TreeGrafter"/>
</dbReference>
<feature type="domain" description="OmpR/PhoB-type" evidence="11">
    <location>
        <begin position="124"/>
        <end position="219"/>
    </location>
</feature>
<dbReference type="SMART" id="SM00448">
    <property type="entry name" value="REC"/>
    <property type="match status" value="1"/>
</dbReference>
<dbReference type="InterPro" id="IPR001867">
    <property type="entry name" value="OmpR/PhoB-type_DNA-bd"/>
</dbReference>
<dbReference type="SMART" id="SM00862">
    <property type="entry name" value="Trans_reg_C"/>
    <property type="match status" value="1"/>
</dbReference>
<evidence type="ECO:0000313" key="13">
    <source>
        <dbReference type="Proteomes" id="UP000053718"/>
    </source>
</evidence>
<dbReference type="GO" id="GO:0006355">
    <property type="term" value="P:regulation of DNA-templated transcription"/>
    <property type="evidence" value="ECO:0007669"/>
    <property type="project" value="InterPro"/>
</dbReference>
<evidence type="ECO:0000256" key="7">
    <source>
        <dbReference type="ARBA" id="ARBA00023163"/>
    </source>
</evidence>
<keyword evidence="3 8" id="KW-0597">Phosphoprotein</keyword>
<evidence type="ECO:0000256" key="3">
    <source>
        <dbReference type="ARBA" id="ARBA00022553"/>
    </source>
</evidence>
<gene>
    <name evidence="12" type="ORF">IDAT_06120</name>
</gene>
<dbReference type="AlphaFoldDB" id="A0A094IM60"/>
<keyword evidence="13" id="KW-1185">Reference proteome</keyword>
<dbReference type="PANTHER" id="PTHR48111:SF35">
    <property type="entry name" value="TRANSCRIPTIONAL REGULATORY PROTEIN QSEB"/>
    <property type="match status" value="1"/>
</dbReference>
<protein>
    <submittedName>
        <fullName evidence="12">XRE family transcriptional regulator</fullName>
    </submittedName>
</protein>
<keyword evidence="7" id="KW-0804">Transcription</keyword>
<evidence type="ECO:0000256" key="1">
    <source>
        <dbReference type="ARBA" id="ARBA00004496"/>
    </source>
</evidence>
<name>A0A094IM60_9GAMM</name>
<dbReference type="GO" id="GO:0005829">
    <property type="term" value="C:cytosol"/>
    <property type="evidence" value="ECO:0007669"/>
    <property type="project" value="TreeGrafter"/>
</dbReference>
<dbReference type="CDD" id="cd17624">
    <property type="entry name" value="REC_OmpR_PmrA-like"/>
    <property type="match status" value="1"/>
</dbReference>
<dbReference type="InterPro" id="IPR039420">
    <property type="entry name" value="WalR-like"/>
</dbReference>
<evidence type="ECO:0000256" key="5">
    <source>
        <dbReference type="ARBA" id="ARBA00023015"/>
    </source>
</evidence>
<dbReference type="Gene3D" id="6.10.250.690">
    <property type="match status" value="1"/>
</dbReference>
<sequence>MHVLLVEDDNLLGQAAEIGLTDRGFTVSWVRTGAAAIAELNRHEFEAMVLDLGLPDLDGSRVLAATRKKGLTLPILILTARDQANDIVHHLDNGADDYMTKPFDLNELAARLRALVRRQRGYVSAELKAGSVSLNLNTRLVKVATEEINLSRREFELLKALMLAPDHVHSRDKLELAVFQGDQDIESNALEVHISHLRKKLGHKEWIETIRGVGYRLKCAG</sequence>
<dbReference type="OrthoDB" id="9802426at2"/>
<accession>A0A094IM60</accession>
<dbReference type="Proteomes" id="UP000053718">
    <property type="component" value="Unassembled WGS sequence"/>
</dbReference>
<dbReference type="InterPro" id="IPR001789">
    <property type="entry name" value="Sig_transdc_resp-reg_receiver"/>
</dbReference>
<dbReference type="SUPFAM" id="SSF46894">
    <property type="entry name" value="C-terminal effector domain of the bipartite response regulators"/>
    <property type="match status" value="1"/>
</dbReference>
<dbReference type="PROSITE" id="PS51755">
    <property type="entry name" value="OMPR_PHOB"/>
    <property type="match status" value="1"/>
</dbReference>
<dbReference type="eggNOG" id="COG0745">
    <property type="taxonomic scope" value="Bacteria"/>
</dbReference>
<dbReference type="GO" id="GO:0000156">
    <property type="term" value="F:phosphorelay response regulator activity"/>
    <property type="evidence" value="ECO:0007669"/>
    <property type="project" value="TreeGrafter"/>
</dbReference>
<evidence type="ECO:0000256" key="9">
    <source>
        <dbReference type="PROSITE-ProRule" id="PRU01091"/>
    </source>
</evidence>
<comment type="subcellular location">
    <subcellularLocation>
        <location evidence="1">Cytoplasm</location>
    </subcellularLocation>
</comment>
<organism evidence="12 13">
    <name type="scientific">Pseudidiomarina atlantica</name>
    <dbReference type="NCBI Taxonomy" id="1517416"/>
    <lineage>
        <taxon>Bacteria</taxon>
        <taxon>Pseudomonadati</taxon>
        <taxon>Pseudomonadota</taxon>
        <taxon>Gammaproteobacteria</taxon>
        <taxon>Alteromonadales</taxon>
        <taxon>Idiomarinaceae</taxon>
        <taxon>Pseudidiomarina</taxon>
    </lineage>
</organism>
<evidence type="ECO:0000256" key="4">
    <source>
        <dbReference type="ARBA" id="ARBA00023012"/>
    </source>
</evidence>
<feature type="modified residue" description="4-aspartylphosphate" evidence="8">
    <location>
        <position position="51"/>
    </location>
</feature>
<comment type="caution">
    <text evidence="12">The sequence shown here is derived from an EMBL/GenBank/DDBJ whole genome shotgun (WGS) entry which is preliminary data.</text>
</comment>
<feature type="DNA-binding region" description="OmpR/PhoB-type" evidence="9">
    <location>
        <begin position="124"/>
        <end position="219"/>
    </location>
</feature>
<evidence type="ECO:0000259" key="10">
    <source>
        <dbReference type="PROSITE" id="PS50110"/>
    </source>
</evidence>
<reference evidence="12 13" key="1">
    <citation type="submission" date="2014-06" db="EMBL/GenBank/DDBJ databases">
        <title>Draft genome sequence of Idiomarina sp. MCCC 1A10513.</title>
        <authorList>
            <person name="Du J."/>
            <person name="Lai Q."/>
            <person name="Shao Z."/>
        </authorList>
    </citation>
    <scope>NUCLEOTIDE SEQUENCE [LARGE SCALE GENOMIC DNA]</scope>
    <source>
        <strain evidence="12 13">MCCC 1A10513</strain>
    </source>
</reference>
<dbReference type="Pfam" id="PF00072">
    <property type="entry name" value="Response_reg"/>
    <property type="match status" value="1"/>
</dbReference>
<dbReference type="InterPro" id="IPR016032">
    <property type="entry name" value="Sig_transdc_resp-reg_C-effctor"/>
</dbReference>
<evidence type="ECO:0000259" key="11">
    <source>
        <dbReference type="PROSITE" id="PS51755"/>
    </source>
</evidence>
<dbReference type="PANTHER" id="PTHR48111">
    <property type="entry name" value="REGULATOR OF RPOS"/>
    <property type="match status" value="1"/>
</dbReference>
<dbReference type="CDD" id="cd00383">
    <property type="entry name" value="trans_reg_C"/>
    <property type="match status" value="1"/>
</dbReference>
<proteinExistence type="predicted"/>
<keyword evidence="4" id="KW-0902">Two-component regulatory system</keyword>
<dbReference type="InterPro" id="IPR011006">
    <property type="entry name" value="CheY-like_superfamily"/>
</dbReference>
<dbReference type="EMBL" id="JPIN01000006">
    <property type="protein sequence ID" value="KFZ28780.1"/>
    <property type="molecule type" value="Genomic_DNA"/>
</dbReference>